<dbReference type="OrthoDB" id="6147958at2759"/>
<sequence>MATDSPSPPIRFDQNGNYGRLFEQERSENRPVFASAVPLRLGNDDVGNGLPTVPIIHTKRNSEGQVLQVKFASEVTIARISDNMAVSSGLVIVNQSLERQKPLVPNILNVDHNHYEQWARIKGRRVPNSSLLRGIQALKARMKRESIEQDRPETRSSANSRVLHINTLSKNSMLTRDKLTDEKWSLKREKSVFHLPKQPIELRGVLKTNAHVIDSESFKNDDSHDLEGCDSRQDRVPHREQIKPRIGVARIKDRCALPVSVYQPISIGDHVFFINEPIRYSEFIRMRSRQRKDGSMSSNENLRQSDDNLHNPNIEIGLEGLDRAKSFTLETQFIKNKRAPAVVPSAELFDFSQLSEIRSTMESKIAERSKTEFSFNVRGSRSVKLVPNVRRLKEGSMKT</sequence>
<proteinExistence type="predicted"/>
<accession>A0A9D4N3Z3</accession>
<evidence type="ECO:0000313" key="3">
    <source>
        <dbReference type="Proteomes" id="UP000828390"/>
    </source>
</evidence>
<protein>
    <submittedName>
        <fullName evidence="2">Uncharacterized protein</fullName>
    </submittedName>
</protein>
<reference evidence="2" key="2">
    <citation type="submission" date="2020-11" db="EMBL/GenBank/DDBJ databases">
        <authorList>
            <person name="McCartney M.A."/>
            <person name="Auch B."/>
            <person name="Kono T."/>
            <person name="Mallez S."/>
            <person name="Becker A."/>
            <person name="Gohl D.M."/>
            <person name="Silverstein K.A.T."/>
            <person name="Koren S."/>
            <person name="Bechman K.B."/>
            <person name="Herman A."/>
            <person name="Abrahante J.E."/>
            <person name="Garbe J."/>
        </authorList>
    </citation>
    <scope>NUCLEOTIDE SEQUENCE</scope>
    <source>
        <strain evidence="2">Duluth1</strain>
        <tissue evidence="2">Whole animal</tissue>
    </source>
</reference>
<evidence type="ECO:0000256" key="1">
    <source>
        <dbReference type="SAM" id="MobiDB-lite"/>
    </source>
</evidence>
<dbReference type="AlphaFoldDB" id="A0A9D4N3Z3"/>
<name>A0A9D4N3Z3_DREPO</name>
<organism evidence="2 3">
    <name type="scientific">Dreissena polymorpha</name>
    <name type="common">Zebra mussel</name>
    <name type="synonym">Mytilus polymorpha</name>
    <dbReference type="NCBI Taxonomy" id="45954"/>
    <lineage>
        <taxon>Eukaryota</taxon>
        <taxon>Metazoa</taxon>
        <taxon>Spiralia</taxon>
        <taxon>Lophotrochozoa</taxon>
        <taxon>Mollusca</taxon>
        <taxon>Bivalvia</taxon>
        <taxon>Autobranchia</taxon>
        <taxon>Heteroconchia</taxon>
        <taxon>Euheterodonta</taxon>
        <taxon>Imparidentia</taxon>
        <taxon>Neoheterodontei</taxon>
        <taxon>Myida</taxon>
        <taxon>Dreissenoidea</taxon>
        <taxon>Dreissenidae</taxon>
        <taxon>Dreissena</taxon>
    </lineage>
</organism>
<evidence type="ECO:0000313" key="2">
    <source>
        <dbReference type="EMBL" id="KAH3887380.1"/>
    </source>
</evidence>
<gene>
    <name evidence="2" type="ORF">DPMN_011396</name>
</gene>
<feature type="region of interest" description="Disordered" evidence="1">
    <location>
        <begin position="289"/>
        <end position="311"/>
    </location>
</feature>
<reference evidence="2" key="1">
    <citation type="journal article" date="2019" name="bioRxiv">
        <title>The Genome of the Zebra Mussel, Dreissena polymorpha: A Resource for Invasive Species Research.</title>
        <authorList>
            <person name="McCartney M.A."/>
            <person name="Auch B."/>
            <person name="Kono T."/>
            <person name="Mallez S."/>
            <person name="Zhang Y."/>
            <person name="Obille A."/>
            <person name="Becker A."/>
            <person name="Abrahante J.E."/>
            <person name="Garbe J."/>
            <person name="Badalamenti J.P."/>
            <person name="Herman A."/>
            <person name="Mangelson H."/>
            <person name="Liachko I."/>
            <person name="Sullivan S."/>
            <person name="Sone E.D."/>
            <person name="Koren S."/>
            <person name="Silverstein K.A.T."/>
            <person name="Beckman K.B."/>
            <person name="Gohl D.M."/>
        </authorList>
    </citation>
    <scope>NUCLEOTIDE SEQUENCE</scope>
    <source>
        <strain evidence="2">Duluth1</strain>
        <tissue evidence="2">Whole animal</tissue>
    </source>
</reference>
<dbReference type="Proteomes" id="UP000828390">
    <property type="component" value="Unassembled WGS sequence"/>
</dbReference>
<comment type="caution">
    <text evidence="2">The sequence shown here is derived from an EMBL/GenBank/DDBJ whole genome shotgun (WGS) entry which is preliminary data.</text>
</comment>
<dbReference type="EMBL" id="JAIWYP010000001">
    <property type="protein sequence ID" value="KAH3887380.1"/>
    <property type="molecule type" value="Genomic_DNA"/>
</dbReference>
<keyword evidence="3" id="KW-1185">Reference proteome</keyword>